<evidence type="ECO:0000313" key="4">
    <source>
        <dbReference type="EMBL" id="KAF2798979.1"/>
    </source>
</evidence>
<feature type="domain" description="Zn(2)-C6 fungal-type" evidence="3">
    <location>
        <begin position="75"/>
        <end position="111"/>
    </location>
</feature>
<keyword evidence="5" id="KW-1185">Reference proteome</keyword>
<reference evidence="4" key="1">
    <citation type="journal article" date="2020" name="Stud. Mycol.">
        <title>101 Dothideomycetes genomes: a test case for predicting lifestyles and emergence of pathogens.</title>
        <authorList>
            <person name="Haridas S."/>
            <person name="Albert R."/>
            <person name="Binder M."/>
            <person name="Bloem J."/>
            <person name="Labutti K."/>
            <person name="Salamov A."/>
            <person name="Andreopoulos B."/>
            <person name="Baker S."/>
            <person name="Barry K."/>
            <person name="Bills G."/>
            <person name="Bluhm B."/>
            <person name="Cannon C."/>
            <person name="Castanera R."/>
            <person name="Culley D."/>
            <person name="Daum C."/>
            <person name="Ezra D."/>
            <person name="Gonzalez J."/>
            <person name="Henrissat B."/>
            <person name="Kuo A."/>
            <person name="Liang C."/>
            <person name="Lipzen A."/>
            <person name="Lutzoni F."/>
            <person name="Magnuson J."/>
            <person name="Mondo S."/>
            <person name="Nolan M."/>
            <person name="Ohm R."/>
            <person name="Pangilinan J."/>
            <person name="Park H.-J."/>
            <person name="Ramirez L."/>
            <person name="Alfaro M."/>
            <person name="Sun H."/>
            <person name="Tritt A."/>
            <person name="Yoshinaga Y."/>
            <person name="Zwiers L.-H."/>
            <person name="Turgeon B."/>
            <person name="Goodwin S."/>
            <person name="Spatafora J."/>
            <person name="Crous P."/>
            <person name="Grigoriev I."/>
        </authorList>
    </citation>
    <scope>NUCLEOTIDE SEQUENCE</scope>
    <source>
        <strain evidence="4">CBS 109.77</strain>
    </source>
</reference>
<dbReference type="Pfam" id="PF00172">
    <property type="entry name" value="Zn_clus"/>
    <property type="match status" value="1"/>
</dbReference>
<dbReference type="InterPro" id="IPR036864">
    <property type="entry name" value="Zn2-C6_fun-type_DNA-bd_sf"/>
</dbReference>
<feature type="compositionally biased region" description="Polar residues" evidence="2">
    <location>
        <begin position="412"/>
        <end position="421"/>
    </location>
</feature>
<dbReference type="GO" id="GO:0000981">
    <property type="term" value="F:DNA-binding transcription factor activity, RNA polymerase II-specific"/>
    <property type="evidence" value="ECO:0007669"/>
    <property type="project" value="InterPro"/>
</dbReference>
<dbReference type="PROSITE" id="PS50048">
    <property type="entry name" value="ZN2_CY6_FUNGAL_2"/>
    <property type="match status" value="1"/>
</dbReference>
<evidence type="ECO:0000259" key="3">
    <source>
        <dbReference type="PROSITE" id="PS50048"/>
    </source>
</evidence>
<keyword evidence="1" id="KW-0539">Nucleus</keyword>
<dbReference type="OrthoDB" id="5394557at2759"/>
<accession>A0A6A6XRH3</accession>
<dbReference type="GO" id="GO:0008270">
    <property type="term" value="F:zinc ion binding"/>
    <property type="evidence" value="ECO:0007669"/>
    <property type="project" value="InterPro"/>
</dbReference>
<organism evidence="4 5">
    <name type="scientific">Melanomma pulvis-pyrius CBS 109.77</name>
    <dbReference type="NCBI Taxonomy" id="1314802"/>
    <lineage>
        <taxon>Eukaryota</taxon>
        <taxon>Fungi</taxon>
        <taxon>Dikarya</taxon>
        <taxon>Ascomycota</taxon>
        <taxon>Pezizomycotina</taxon>
        <taxon>Dothideomycetes</taxon>
        <taxon>Pleosporomycetidae</taxon>
        <taxon>Pleosporales</taxon>
        <taxon>Melanommataceae</taxon>
        <taxon>Melanomma</taxon>
    </lineage>
</organism>
<proteinExistence type="predicted"/>
<dbReference type="Proteomes" id="UP000799757">
    <property type="component" value="Unassembled WGS sequence"/>
</dbReference>
<sequence>MDDDPAHRYPYGSSPGVPYYYVTDRNGPLAMSHTSRTDPRYCPIGTHAGGQRGRGTGREDRVMENAQSRRRIAIACARCRKRKIRCSGDPGDGSGCENCKNSGIDLRVCLFHRVGSDDAHQIMANRNNATNMSYMANQNAMVPFYNVAHQYPQTWTIPYSEESSPVDTYSLDPPSTCLPNPLPTYTNMYGVSIPSSYPSSDLPYVQTNLRATVGTEEHSPLNMASLHTTLPNCLSQRPRLRQLELPETSVPQRQLPIPQPSPAQSSRNIVDQLQDRRLRSAQVMGESGELIAQTTSSAPVPGVTEGVMGYMPATSSVNEPVTTDTRPSSQQQQLNFTTSTLLETMPVSAPPSNYSNFRNYNLPISASTEKLPVLARQNSHTSLYSFAPDSSSKRRSLGDQSNEAALVSGQRYTPLSQTQTRHAAGLGGLRRDSFETGNDPLHRASASDLNRGY</sequence>
<name>A0A6A6XRH3_9PLEO</name>
<dbReference type="SUPFAM" id="SSF57701">
    <property type="entry name" value="Zn2/Cys6 DNA-binding domain"/>
    <property type="match status" value="1"/>
</dbReference>
<feature type="region of interest" description="Disordered" evidence="2">
    <location>
        <begin position="247"/>
        <end position="268"/>
    </location>
</feature>
<feature type="region of interest" description="Disordered" evidence="2">
    <location>
        <begin position="412"/>
        <end position="453"/>
    </location>
</feature>
<dbReference type="Gene3D" id="4.10.240.10">
    <property type="entry name" value="Zn(2)-C6 fungal-type DNA-binding domain"/>
    <property type="match status" value="1"/>
</dbReference>
<dbReference type="CDD" id="cd00067">
    <property type="entry name" value="GAL4"/>
    <property type="match status" value="1"/>
</dbReference>
<dbReference type="SMART" id="SM00066">
    <property type="entry name" value="GAL4"/>
    <property type="match status" value="1"/>
</dbReference>
<dbReference type="AlphaFoldDB" id="A0A6A6XRH3"/>
<dbReference type="EMBL" id="MU001773">
    <property type="protein sequence ID" value="KAF2798979.1"/>
    <property type="molecule type" value="Genomic_DNA"/>
</dbReference>
<dbReference type="InterPro" id="IPR001138">
    <property type="entry name" value="Zn2Cys6_DnaBD"/>
</dbReference>
<protein>
    <recommendedName>
        <fullName evidence="3">Zn(2)-C6 fungal-type domain-containing protein</fullName>
    </recommendedName>
</protein>
<evidence type="ECO:0000256" key="1">
    <source>
        <dbReference type="ARBA" id="ARBA00023242"/>
    </source>
</evidence>
<evidence type="ECO:0000313" key="5">
    <source>
        <dbReference type="Proteomes" id="UP000799757"/>
    </source>
</evidence>
<gene>
    <name evidence="4" type="ORF">K505DRAFT_232118</name>
</gene>
<evidence type="ECO:0000256" key="2">
    <source>
        <dbReference type="SAM" id="MobiDB-lite"/>
    </source>
</evidence>